<sequence length="287" mass="32934">MDWSKAKSIFIVVFALLNIFLAVQIWMQSPGAGFSTTPEEVDKVRNFLNNSGIEVQTDIPDRVEYKNFLDVRGEPISQNVIKNQFFDEDEEIDIENYSDEYVDFSGETGRVIKKSDGRIVYESHRFRPPGNNLLTEKDALKVFEDFHKQGLSIPDDARLTNIEEFQNNRFRIEYHQVYRRQRVDTSYITMVVGASGVESYEKYWVNPLGYSGGEYLVIPSTGALMRLVDYVAKGDEVVVTDISLSYYSEPISAGQWQVAPVWAITIQDVGNLYLNAYTGELEGYREY</sequence>
<dbReference type="RefSeq" id="WP_353893254.1">
    <property type="nucleotide sequence ID" value="NZ_CP159485.1"/>
</dbReference>
<name>A0AAU8HT01_9FIRM</name>
<feature type="domain" description="Regulatory protein YycH-like" evidence="2">
    <location>
        <begin position="37"/>
        <end position="277"/>
    </location>
</feature>
<evidence type="ECO:0000259" key="2">
    <source>
        <dbReference type="Pfam" id="PF09648"/>
    </source>
</evidence>
<dbReference type="InterPro" id="IPR018604">
    <property type="entry name" value="YycI-like"/>
</dbReference>
<feature type="transmembrane region" description="Helical" evidence="1">
    <location>
        <begin position="9"/>
        <end position="27"/>
    </location>
</feature>
<keyword evidence="1" id="KW-0472">Membrane</keyword>
<proteinExistence type="predicted"/>
<accession>A0AAU8HT01</accession>
<dbReference type="Pfam" id="PF09648">
    <property type="entry name" value="YycI"/>
    <property type="match status" value="1"/>
</dbReference>
<dbReference type="EMBL" id="CP159485">
    <property type="protein sequence ID" value="XCI28702.1"/>
    <property type="molecule type" value="Genomic_DNA"/>
</dbReference>
<organism evidence="3">
    <name type="scientific">Proteinivorax hydrogeniformans</name>
    <dbReference type="NCBI Taxonomy" id="1826727"/>
    <lineage>
        <taxon>Bacteria</taxon>
        <taxon>Bacillati</taxon>
        <taxon>Bacillota</taxon>
        <taxon>Clostridia</taxon>
        <taxon>Eubacteriales</taxon>
        <taxon>Proteinivoracaceae</taxon>
        <taxon>Proteinivorax</taxon>
    </lineage>
</organism>
<evidence type="ECO:0000313" key="3">
    <source>
        <dbReference type="EMBL" id="XCI28702.1"/>
    </source>
</evidence>
<keyword evidence="1" id="KW-0812">Transmembrane</keyword>
<keyword evidence="1" id="KW-1133">Transmembrane helix</keyword>
<protein>
    <submittedName>
        <fullName evidence="3">Two-component system regulatory protein YycI</fullName>
    </submittedName>
</protein>
<gene>
    <name evidence="3" type="primary">yycI</name>
    <name evidence="3" type="ORF">PRVXH_002673</name>
</gene>
<dbReference type="GO" id="GO:0016020">
    <property type="term" value="C:membrane"/>
    <property type="evidence" value="ECO:0007669"/>
    <property type="project" value="InterPro"/>
</dbReference>
<reference evidence="3" key="2">
    <citation type="submission" date="2024-06" db="EMBL/GenBank/DDBJ databases">
        <authorList>
            <person name="Petrova K.O."/>
            <person name="Toshchakov S.V."/>
            <person name="Boltjanskaja Y.V."/>
            <person name="Kevbrin V.V."/>
        </authorList>
    </citation>
    <scope>NUCLEOTIDE SEQUENCE</scope>
    <source>
        <strain evidence="3">Z-710</strain>
    </source>
</reference>
<reference evidence="3" key="1">
    <citation type="journal article" date="2018" name="Antonie Van Leeuwenhoek">
        <title>Proteinivorax hydrogeniformans sp. nov., an anaerobic, haloalkaliphilic bacterium fermenting proteinaceous compounds with high hydrogen production.</title>
        <authorList>
            <person name="Boltyanskaya Y."/>
            <person name="Detkova E."/>
            <person name="Pimenov N."/>
            <person name="Kevbrin V."/>
        </authorList>
    </citation>
    <scope>NUCLEOTIDE SEQUENCE</scope>
    <source>
        <strain evidence="3">Z-710</strain>
    </source>
</reference>
<evidence type="ECO:0000256" key="1">
    <source>
        <dbReference type="SAM" id="Phobius"/>
    </source>
</evidence>
<dbReference type="AlphaFoldDB" id="A0AAU8HT01"/>